<keyword evidence="6" id="KW-1185">Reference proteome</keyword>
<dbReference type="Gene3D" id="1.10.10.60">
    <property type="entry name" value="Homeodomain-like"/>
    <property type="match status" value="1"/>
</dbReference>
<comment type="caution">
    <text evidence="5">The sequence shown here is derived from an EMBL/GenBank/DDBJ whole genome shotgun (WGS) entry which is preliminary data.</text>
</comment>
<proteinExistence type="predicted"/>
<keyword evidence="2" id="KW-0238">DNA-binding</keyword>
<evidence type="ECO:0000256" key="1">
    <source>
        <dbReference type="ARBA" id="ARBA00023015"/>
    </source>
</evidence>
<feature type="domain" description="HTH araC/xylS-type" evidence="4">
    <location>
        <begin position="179"/>
        <end position="308"/>
    </location>
</feature>
<reference evidence="5 6" key="1">
    <citation type="submission" date="2024-09" db="EMBL/GenBank/DDBJ databases">
        <authorList>
            <person name="Sun Q."/>
            <person name="Mori K."/>
        </authorList>
    </citation>
    <scope>NUCLEOTIDE SEQUENCE [LARGE SCALE GENOMIC DNA]</scope>
    <source>
        <strain evidence="5 6">CGMCC 1.15906</strain>
    </source>
</reference>
<evidence type="ECO:0000259" key="4">
    <source>
        <dbReference type="PROSITE" id="PS01124"/>
    </source>
</evidence>
<organism evidence="5 6">
    <name type="scientific">Kribbella deserti</name>
    <dbReference type="NCBI Taxonomy" id="1926257"/>
    <lineage>
        <taxon>Bacteria</taxon>
        <taxon>Bacillati</taxon>
        <taxon>Actinomycetota</taxon>
        <taxon>Actinomycetes</taxon>
        <taxon>Propionibacteriales</taxon>
        <taxon>Kribbellaceae</taxon>
        <taxon>Kribbella</taxon>
    </lineage>
</organism>
<protein>
    <submittedName>
        <fullName evidence="5">DUF6597 domain-containing transcriptional factor</fullName>
    </submittedName>
</protein>
<dbReference type="Pfam" id="PF12833">
    <property type="entry name" value="HTH_18"/>
    <property type="match status" value="1"/>
</dbReference>
<dbReference type="PANTHER" id="PTHR46796:SF15">
    <property type="entry name" value="BLL1074 PROTEIN"/>
    <property type="match status" value="1"/>
</dbReference>
<evidence type="ECO:0000313" key="6">
    <source>
        <dbReference type="Proteomes" id="UP001589890"/>
    </source>
</evidence>
<name>A0ABV6QFA0_9ACTN</name>
<accession>A0ABV6QFA0</accession>
<dbReference type="Pfam" id="PF20240">
    <property type="entry name" value="DUF6597"/>
    <property type="match status" value="1"/>
</dbReference>
<dbReference type="SMART" id="SM00342">
    <property type="entry name" value="HTH_ARAC"/>
    <property type="match status" value="1"/>
</dbReference>
<keyword evidence="1" id="KW-0805">Transcription regulation</keyword>
<gene>
    <name evidence="5" type="ORF">ACFFGN_04550</name>
</gene>
<evidence type="ECO:0000256" key="2">
    <source>
        <dbReference type="ARBA" id="ARBA00023125"/>
    </source>
</evidence>
<dbReference type="EMBL" id="JBHLTC010000005">
    <property type="protein sequence ID" value="MFC0623319.1"/>
    <property type="molecule type" value="Genomic_DNA"/>
</dbReference>
<sequence length="333" mass="35896">MYNVTRDIVVLPEVVTSSKLVGEHPGAIEQIAHPGPGLEGVRKANRLDGTTLRTLQSSMAMESYVECSPRPELAGVVRAVWIQRTGTAPYVQRHLPTGGVELHFPIGGPAQLIGPLTRAEVEVIPPYTTIVGVRFHPGTAPPLPIVLDDLVDQRVGLTDLWRGSADRLVEAMALAGTPERALTYLQARLVREFRTSGQTDPLMAEAVRALMPWRPVNIDIVAAHLSLSASQLRRRSLQAVGLSPKALQRTLRFQGFLALAQADANAAGPGGPAGLAQLAMDAGYADQAHLNRECLRLTGLTPRQLIGRCTCGHDHSSSFRPFLAGRTRLLPPV</sequence>
<dbReference type="InterPro" id="IPR050204">
    <property type="entry name" value="AraC_XylS_family_regulators"/>
</dbReference>
<dbReference type="Proteomes" id="UP001589890">
    <property type="component" value="Unassembled WGS sequence"/>
</dbReference>
<dbReference type="PANTHER" id="PTHR46796">
    <property type="entry name" value="HTH-TYPE TRANSCRIPTIONAL ACTIVATOR RHAS-RELATED"/>
    <property type="match status" value="1"/>
</dbReference>
<evidence type="ECO:0000256" key="3">
    <source>
        <dbReference type="ARBA" id="ARBA00023163"/>
    </source>
</evidence>
<dbReference type="PROSITE" id="PS01124">
    <property type="entry name" value="HTH_ARAC_FAMILY_2"/>
    <property type="match status" value="1"/>
</dbReference>
<dbReference type="InterPro" id="IPR046532">
    <property type="entry name" value="DUF6597"/>
</dbReference>
<dbReference type="RefSeq" id="WP_380044021.1">
    <property type="nucleotide sequence ID" value="NZ_JBHLTC010000005.1"/>
</dbReference>
<keyword evidence="3" id="KW-0804">Transcription</keyword>
<dbReference type="InterPro" id="IPR018060">
    <property type="entry name" value="HTH_AraC"/>
</dbReference>
<evidence type="ECO:0000313" key="5">
    <source>
        <dbReference type="EMBL" id="MFC0623319.1"/>
    </source>
</evidence>